<evidence type="ECO:0000256" key="1">
    <source>
        <dbReference type="ARBA" id="ARBA00007227"/>
    </source>
</evidence>
<feature type="domain" description="HTH cro/C1-type" evidence="3">
    <location>
        <begin position="31"/>
        <end position="85"/>
    </location>
</feature>
<accession>A0A345HR98</accession>
<comment type="similarity">
    <text evidence="1">Belongs to the short-chain fatty acyl-CoA assimilation regulator (ScfR) family.</text>
</comment>
<evidence type="ECO:0000313" key="4">
    <source>
        <dbReference type="EMBL" id="AXG79222.1"/>
    </source>
</evidence>
<dbReference type="InterPro" id="IPR010359">
    <property type="entry name" value="IrrE_HExxH"/>
</dbReference>
<dbReference type="InterPro" id="IPR001387">
    <property type="entry name" value="Cro/C1-type_HTH"/>
</dbReference>
<dbReference type="RefSeq" id="WP_114660555.1">
    <property type="nucleotide sequence ID" value="NZ_CP031194.1"/>
</dbReference>
<dbReference type="OrthoDB" id="9794834at2"/>
<dbReference type="Proteomes" id="UP000253868">
    <property type="component" value="Chromosome"/>
</dbReference>
<gene>
    <name evidence="4" type="ORF">DVK44_17910</name>
</gene>
<dbReference type="AlphaFoldDB" id="A0A345HR98"/>
<dbReference type="Gene3D" id="1.10.260.40">
    <property type="entry name" value="lambda repressor-like DNA-binding domains"/>
    <property type="match status" value="1"/>
</dbReference>
<sequence length="389" mass="42748">MRPIKQDLIPGTEERGATPRAVSDAFDPTRLTQARRLAEMTKKDVAAQLGVTPAAVGQYETGVSKPRPDLIPRLAEILGVPVTFFLLGRPANRLDASMAHFRSLRSTPKSQRERALAFAEQVWELTYALEQRIQLPIVDLPGFAGGEVHPGEELSTDPASAARELRRRWGLGDGPVTHLVRRMESHGIVVVMPPANDPSAASVDAFSTRAARPLVVLTANRADDIYRHRFTAAHELGHLVLHGDATGDSRQEKQADAFAAEFLTPQDSILPFLPRRMDLARLAELRGIWGVSLHSLVYRCRELGLISDATASRTYQRLRALDGQPGFTAESVSNFPGERPSLLGQAFELAAKEASLSVPQLAHELAWTSARVRDLLGVQEQRPVLRLVQ</sequence>
<evidence type="ECO:0000259" key="3">
    <source>
        <dbReference type="PROSITE" id="PS50943"/>
    </source>
</evidence>
<dbReference type="InterPro" id="IPR010982">
    <property type="entry name" value="Lambda_DNA-bd_dom_sf"/>
</dbReference>
<keyword evidence="5" id="KW-1185">Reference proteome</keyword>
<dbReference type="CDD" id="cd00093">
    <property type="entry name" value="HTH_XRE"/>
    <property type="match status" value="1"/>
</dbReference>
<dbReference type="EMBL" id="CP031194">
    <property type="protein sequence ID" value="AXG79222.1"/>
    <property type="molecule type" value="Genomic_DNA"/>
</dbReference>
<dbReference type="InterPro" id="IPR052345">
    <property type="entry name" value="Rad_response_metalloprotease"/>
</dbReference>
<dbReference type="PROSITE" id="PS50943">
    <property type="entry name" value="HTH_CROC1"/>
    <property type="match status" value="1"/>
</dbReference>
<dbReference type="GO" id="GO:0003677">
    <property type="term" value="F:DNA binding"/>
    <property type="evidence" value="ECO:0007669"/>
    <property type="project" value="InterPro"/>
</dbReference>
<proteinExistence type="inferred from homology"/>
<dbReference type="Gene3D" id="1.10.10.2910">
    <property type="match status" value="1"/>
</dbReference>
<protein>
    <submittedName>
        <fullName evidence="4">ImmA/IrrE family metallo-endopeptidase</fullName>
    </submittedName>
</protein>
<feature type="region of interest" description="Disordered" evidence="2">
    <location>
        <begin position="1"/>
        <end position="20"/>
    </location>
</feature>
<evidence type="ECO:0000256" key="2">
    <source>
        <dbReference type="SAM" id="MobiDB-lite"/>
    </source>
</evidence>
<organism evidence="4 5">
    <name type="scientific">Streptomyces paludis</name>
    <dbReference type="NCBI Taxonomy" id="2282738"/>
    <lineage>
        <taxon>Bacteria</taxon>
        <taxon>Bacillati</taxon>
        <taxon>Actinomycetota</taxon>
        <taxon>Actinomycetes</taxon>
        <taxon>Kitasatosporales</taxon>
        <taxon>Streptomycetaceae</taxon>
        <taxon>Streptomyces</taxon>
    </lineage>
</organism>
<name>A0A345HR98_9ACTN</name>
<dbReference type="Pfam" id="PF06114">
    <property type="entry name" value="Peptidase_M78"/>
    <property type="match status" value="1"/>
</dbReference>
<dbReference type="PANTHER" id="PTHR43236:SF1">
    <property type="entry name" value="BLL7220 PROTEIN"/>
    <property type="match status" value="1"/>
</dbReference>
<evidence type="ECO:0000313" key="5">
    <source>
        <dbReference type="Proteomes" id="UP000253868"/>
    </source>
</evidence>
<dbReference type="SMART" id="SM00530">
    <property type="entry name" value="HTH_XRE"/>
    <property type="match status" value="1"/>
</dbReference>
<reference evidence="5" key="1">
    <citation type="submission" date="2018-07" db="EMBL/GenBank/DDBJ databases">
        <authorList>
            <person name="Zhao J."/>
        </authorList>
    </citation>
    <scope>NUCLEOTIDE SEQUENCE [LARGE SCALE GENOMIC DNA]</scope>
    <source>
        <strain evidence="5">GSSD-12</strain>
    </source>
</reference>
<dbReference type="PANTHER" id="PTHR43236">
    <property type="entry name" value="ANTITOXIN HIGA1"/>
    <property type="match status" value="1"/>
</dbReference>
<dbReference type="Pfam" id="PF01381">
    <property type="entry name" value="HTH_3"/>
    <property type="match status" value="1"/>
</dbReference>
<dbReference type="KEGG" id="spad:DVK44_17910"/>
<dbReference type="SUPFAM" id="SSF47413">
    <property type="entry name" value="lambda repressor-like DNA-binding domains"/>
    <property type="match status" value="1"/>
</dbReference>